<dbReference type="GO" id="GO:0009279">
    <property type="term" value="C:cell outer membrane"/>
    <property type="evidence" value="ECO:0007669"/>
    <property type="project" value="UniProtKB-SubCell"/>
</dbReference>
<dbReference type="Pfam" id="PF07980">
    <property type="entry name" value="SusD_RagB"/>
    <property type="match status" value="1"/>
</dbReference>
<keyword evidence="11" id="KW-1185">Reference proteome</keyword>
<evidence type="ECO:0000259" key="6">
    <source>
        <dbReference type="Pfam" id="PF07980"/>
    </source>
</evidence>
<dbReference type="OrthoDB" id="5694214at2"/>
<dbReference type="AlphaFoldDB" id="A0A1M6SDV8"/>
<dbReference type="STRING" id="1055723.SAMN05216293_1088"/>
<keyword evidence="3" id="KW-0732">Signal</keyword>
<evidence type="ECO:0000256" key="2">
    <source>
        <dbReference type="ARBA" id="ARBA00006275"/>
    </source>
</evidence>
<protein>
    <submittedName>
        <fullName evidence="9">Starch-binding associating with outer membrane</fullName>
    </submittedName>
</protein>
<evidence type="ECO:0000259" key="7">
    <source>
        <dbReference type="Pfam" id="PF14322"/>
    </source>
</evidence>
<comment type="subcellular location">
    <subcellularLocation>
        <location evidence="1">Cell outer membrane</location>
    </subcellularLocation>
</comment>
<comment type="similarity">
    <text evidence="2">Belongs to the SusD family.</text>
</comment>
<dbReference type="InterPro" id="IPR012944">
    <property type="entry name" value="SusD_RagB_dom"/>
</dbReference>
<dbReference type="InterPro" id="IPR033985">
    <property type="entry name" value="SusD-like_N"/>
</dbReference>
<sequence>MKKGLNVAKLVLIALLSLPILVSCSKEFLDRPPEDSPNSEEFYKTTEQIEVATNILYSVPWYNFISNVSWCIGDLAGGTGRTWDPRNQDFDLFAITGEHNTLGQAWGSLYAVVAHANTIINTIPTTANPDVPQSVINNAVGEARAMRATAYFYLVRIFGSVPIVENNLELVDESYIPRHLVEDVYTFIENDLNFAIDNITNTKSSDPGRISSNGAKALLAKVHLTQEEYAQAYQLATEVIGSGEFKLLGGTGADGTTGSYNDLFLTQNDNNSESIIATQWTGSGNYAEGNGVQSLYALSGITGFDDGWSAIGPSLDLQDTYEDKEMDQRYKATIMDPESFYPDLNGGYTAPGPSGCNAQGTNVAIKKYVVGTPANNGGGARSSYANNIYLLRYADILLIQAEAIILGNVGSMAEAETAVNKIRNRAGLPSITNPTFEDVFRERKIEFAMEMEHWYDAIRRSDALAYLATIQRGWFNDTERGATSGITDRFVTVTADKLLFPYPTNETLNNPALLDPPVPYFN</sequence>
<evidence type="ECO:0000256" key="4">
    <source>
        <dbReference type="ARBA" id="ARBA00023136"/>
    </source>
</evidence>
<evidence type="ECO:0000313" key="10">
    <source>
        <dbReference type="Proteomes" id="UP000184031"/>
    </source>
</evidence>
<reference evidence="9 10" key="1">
    <citation type="submission" date="2016-11" db="EMBL/GenBank/DDBJ databases">
        <authorList>
            <person name="Varghese N."/>
            <person name="Submissions S."/>
        </authorList>
    </citation>
    <scope>NUCLEOTIDE SEQUENCE [LARGE SCALE GENOMIC DNA]</scope>
    <source>
        <strain evidence="9 10">CGMCC 1.12174</strain>
        <strain evidence="8 11">DSM 26351</strain>
    </source>
</reference>
<organism evidence="9 10">
    <name type="scientific">Flagellimonas taeanensis</name>
    <dbReference type="NCBI Taxonomy" id="1005926"/>
    <lineage>
        <taxon>Bacteria</taxon>
        <taxon>Pseudomonadati</taxon>
        <taxon>Bacteroidota</taxon>
        <taxon>Flavobacteriia</taxon>
        <taxon>Flavobacteriales</taxon>
        <taxon>Flavobacteriaceae</taxon>
        <taxon>Flagellimonas</taxon>
    </lineage>
</organism>
<evidence type="ECO:0000313" key="11">
    <source>
        <dbReference type="Proteomes" id="UP000198940"/>
    </source>
</evidence>
<feature type="domain" description="SusD-like N-terminal" evidence="7">
    <location>
        <begin position="88"/>
        <end position="224"/>
    </location>
</feature>
<comment type="caution">
    <text evidence="9">The sequence shown here is derived from an EMBL/GenBank/DDBJ whole genome shotgun (WGS) entry which is preliminary data.</text>
</comment>
<name>A0A1M6SDV8_9FLAO</name>
<evidence type="ECO:0000256" key="3">
    <source>
        <dbReference type="ARBA" id="ARBA00022729"/>
    </source>
</evidence>
<keyword evidence="4" id="KW-0472">Membrane</keyword>
<dbReference type="Gene3D" id="1.25.40.390">
    <property type="match status" value="1"/>
</dbReference>
<dbReference type="SUPFAM" id="SSF48452">
    <property type="entry name" value="TPR-like"/>
    <property type="match status" value="1"/>
</dbReference>
<evidence type="ECO:0000313" key="8">
    <source>
        <dbReference type="EMBL" id="SFB80097.1"/>
    </source>
</evidence>
<keyword evidence="5" id="KW-0998">Cell outer membrane</keyword>
<dbReference type="Proteomes" id="UP000198940">
    <property type="component" value="Unassembled WGS sequence"/>
</dbReference>
<dbReference type="RefSeq" id="WP_072877695.1">
    <property type="nucleotide sequence ID" value="NZ_FOKU01000002.1"/>
</dbReference>
<gene>
    <name evidence="8" type="ORF">SAMN04487891_102409</name>
    <name evidence="9" type="ORF">SAMN05216293_1088</name>
</gene>
<dbReference type="PROSITE" id="PS51257">
    <property type="entry name" value="PROKAR_LIPOPROTEIN"/>
    <property type="match status" value="1"/>
</dbReference>
<accession>A0A1M6SDV8</accession>
<evidence type="ECO:0000256" key="5">
    <source>
        <dbReference type="ARBA" id="ARBA00023237"/>
    </source>
</evidence>
<dbReference type="Proteomes" id="UP000184031">
    <property type="component" value="Unassembled WGS sequence"/>
</dbReference>
<evidence type="ECO:0000256" key="1">
    <source>
        <dbReference type="ARBA" id="ARBA00004442"/>
    </source>
</evidence>
<dbReference type="EMBL" id="FRAT01000002">
    <property type="protein sequence ID" value="SHK42678.1"/>
    <property type="molecule type" value="Genomic_DNA"/>
</dbReference>
<dbReference type="Pfam" id="PF14322">
    <property type="entry name" value="SusD-like_3"/>
    <property type="match status" value="1"/>
</dbReference>
<dbReference type="InterPro" id="IPR011990">
    <property type="entry name" value="TPR-like_helical_dom_sf"/>
</dbReference>
<dbReference type="EMBL" id="FOKU01000002">
    <property type="protein sequence ID" value="SFB80097.1"/>
    <property type="molecule type" value="Genomic_DNA"/>
</dbReference>
<feature type="domain" description="RagB/SusD" evidence="6">
    <location>
        <begin position="275"/>
        <end position="513"/>
    </location>
</feature>
<proteinExistence type="inferred from homology"/>
<evidence type="ECO:0000313" key="9">
    <source>
        <dbReference type="EMBL" id="SHK42678.1"/>
    </source>
</evidence>